<comment type="caution">
    <text evidence="2">The sequence shown here is derived from an EMBL/GenBank/DDBJ whole genome shotgun (WGS) entry which is preliminary data.</text>
</comment>
<name>A0AAW2EJC3_9HYME</name>
<accession>A0AAW2EJC3</accession>
<protein>
    <recommendedName>
        <fullName evidence="4">Ankyrin repeat protein</fullName>
    </recommendedName>
</protein>
<gene>
    <name evidence="2" type="ORF">PUN28_018019</name>
</gene>
<feature type="region of interest" description="Disordered" evidence="1">
    <location>
        <begin position="54"/>
        <end position="96"/>
    </location>
</feature>
<feature type="compositionally biased region" description="Basic and acidic residues" evidence="1">
    <location>
        <begin position="65"/>
        <end position="75"/>
    </location>
</feature>
<evidence type="ECO:0008006" key="4">
    <source>
        <dbReference type="Google" id="ProtNLM"/>
    </source>
</evidence>
<evidence type="ECO:0000313" key="2">
    <source>
        <dbReference type="EMBL" id="KAL0102461.1"/>
    </source>
</evidence>
<dbReference type="Proteomes" id="UP001430953">
    <property type="component" value="Unassembled WGS sequence"/>
</dbReference>
<keyword evidence="3" id="KW-1185">Reference proteome</keyword>
<evidence type="ECO:0000313" key="3">
    <source>
        <dbReference type="Proteomes" id="UP001430953"/>
    </source>
</evidence>
<dbReference type="EMBL" id="JADYXP020000022">
    <property type="protein sequence ID" value="KAL0102461.1"/>
    <property type="molecule type" value="Genomic_DNA"/>
</dbReference>
<sequence>MCFPRQVVHHIAETLTMSVEHRFLSENSSIKREEKIWILPGGDCNRLTHENKTPIHHAVRGNQKISDKTDINEQTKKKKRKKRKKKKETRGRVFRE</sequence>
<organism evidence="2 3">
    <name type="scientific">Cardiocondyla obscurior</name>
    <dbReference type="NCBI Taxonomy" id="286306"/>
    <lineage>
        <taxon>Eukaryota</taxon>
        <taxon>Metazoa</taxon>
        <taxon>Ecdysozoa</taxon>
        <taxon>Arthropoda</taxon>
        <taxon>Hexapoda</taxon>
        <taxon>Insecta</taxon>
        <taxon>Pterygota</taxon>
        <taxon>Neoptera</taxon>
        <taxon>Endopterygota</taxon>
        <taxon>Hymenoptera</taxon>
        <taxon>Apocrita</taxon>
        <taxon>Aculeata</taxon>
        <taxon>Formicoidea</taxon>
        <taxon>Formicidae</taxon>
        <taxon>Myrmicinae</taxon>
        <taxon>Cardiocondyla</taxon>
    </lineage>
</organism>
<evidence type="ECO:0000256" key="1">
    <source>
        <dbReference type="SAM" id="MobiDB-lite"/>
    </source>
</evidence>
<proteinExistence type="predicted"/>
<dbReference type="AlphaFoldDB" id="A0AAW2EJC3"/>
<reference evidence="2 3" key="1">
    <citation type="submission" date="2023-03" db="EMBL/GenBank/DDBJ databases">
        <title>High recombination rates correlate with genetic variation in Cardiocondyla obscurior ants.</title>
        <authorList>
            <person name="Errbii M."/>
        </authorList>
    </citation>
    <scope>NUCLEOTIDE SEQUENCE [LARGE SCALE GENOMIC DNA]</scope>
    <source>
        <strain evidence="2">Alpha-2009</strain>
        <tissue evidence="2">Whole body</tissue>
    </source>
</reference>
<feature type="compositionally biased region" description="Basic residues" evidence="1">
    <location>
        <begin position="76"/>
        <end position="89"/>
    </location>
</feature>